<dbReference type="AlphaFoldDB" id="A0A2P5FJX6"/>
<sequence>KLVAGKYWGRLKGYRTYDFGWCSASNGGRMTKDATICHDFTRVFLAAPTRGGQSSNLRSWGGGCSELQA</sequence>
<feature type="non-terminal residue" evidence="1">
    <location>
        <position position="1"/>
    </location>
</feature>
<proteinExistence type="predicted"/>
<dbReference type="Proteomes" id="UP000237000">
    <property type="component" value="Unassembled WGS sequence"/>
</dbReference>
<comment type="caution">
    <text evidence="1">The sequence shown here is derived from an EMBL/GenBank/DDBJ whole genome shotgun (WGS) entry which is preliminary data.</text>
</comment>
<gene>
    <name evidence="1" type="ORF">TorRG33x02_061720</name>
</gene>
<keyword evidence="2" id="KW-1185">Reference proteome</keyword>
<accession>A0A2P5FJX6</accession>
<evidence type="ECO:0000313" key="1">
    <source>
        <dbReference type="EMBL" id="PON98098.1"/>
    </source>
</evidence>
<protein>
    <submittedName>
        <fullName evidence="1">Uncharacterized protein</fullName>
    </submittedName>
</protein>
<dbReference type="EMBL" id="JXTC01000027">
    <property type="protein sequence ID" value="PON98098.1"/>
    <property type="molecule type" value="Genomic_DNA"/>
</dbReference>
<organism evidence="1 2">
    <name type="scientific">Trema orientale</name>
    <name type="common">Charcoal tree</name>
    <name type="synonym">Celtis orientalis</name>
    <dbReference type="NCBI Taxonomy" id="63057"/>
    <lineage>
        <taxon>Eukaryota</taxon>
        <taxon>Viridiplantae</taxon>
        <taxon>Streptophyta</taxon>
        <taxon>Embryophyta</taxon>
        <taxon>Tracheophyta</taxon>
        <taxon>Spermatophyta</taxon>
        <taxon>Magnoliopsida</taxon>
        <taxon>eudicotyledons</taxon>
        <taxon>Gunneridae</taxon>
        <taxon>Pentapetalae</taxon>
        <taxon>rosids</taxon>
        <taxon>fabids</taxon>
        <taxon>Rosales</taxon>
        <taxon>Cannabaceae</taxon>
        <taxon>Trema</taxon>
    </lineage>
</organism>
<evidence type="ECO:0000313" key="2">
    <source>
        <dbReference type="Proteomes" id="UP000237000"/>
    </source>
</evidence>
<name>A0A2P5FJX6_TREOI</name>
<reference evidence="2" key="1">
    <citation type="submission" date="2016-06" db="EMBL/GenBank/DDBJ databases">
        <title>Parallel loss of symbiosis genes in relatives of nitrogen-fixing non-legume Parasponia.</title>
        <authorList>
            <person name="Van Velzen R."/>
            <person name="Holmer R."/>
            <person name="Bu F."/>
            <person name="Rutten L."/>
            <person name="Van Zeijl A."/>
            <person name="Liu W."/>
            <person name="Santuari L."/>
            <person name="Cao Q."/>
            <person name="Sharma T."/>
            <person name="Shen D."/>
            <person name="Roswanjaya Y."/>
            <person name="Wardhani T."/>
            <person name="Kalhor M.S."/>
            <person name="Jansen J."/>
            <person name="Van den Hoogen J."/>
            <person name="Gungor B."/>
            <person name="Hartog M."/>
            <person name="Hontelez J."/>
            <person name="Verver J."/>
            <person name="Yang W.-C."/>
            <person name="Schijlen E."/>
            <person name="Repin R."/>
            <person name="Schilthuizen M."/>
            <person name="Schranz E."/>
            <person name="Heidstra R."/>
            <person name="Miyata K."/>
            <person name="Fedorova E."/>
            <person name="Kohlen W."/>
            <person name="Bisseling T."/>
            <person name="Smit S."/>
            <person name="Geurts R."/>
        </authorList>
    </citation>
    <scope>NUCLEOTIDE SEQUENCE [LARGE SCALE GENOMIC DNA]</scope>
    <source>
        <strain evidence="2">cv. RG33-2</strain>
    </source>
</reference>
<dbReference type="InParanoid" id="A0A2P5FJX6"/>